<evidence type="ECO:0000256" key="1">
    <source>
        <dbReference type="SAM" id="MobiDB-lite"/>
    </source>
</evidence>
<accession>A0AAD8WLI8</accession>
<dbReference type="AlphaFoldDB" id="A0AAD8WLI8"/>
<proteinExistence type="predicted"/>
<dbReference type="Proteomes" id="UP001231189">
    <property type="component" value="Unassembled WGS sequence"/>
</dbReference>
<comment type="caution">
    <text evidence="2">The sequence shown here is derived from an EMBL/GenBank/DDBJ whole genome shotgun (WGS) entry which is preliminary data.</text>
</comment>
<gene>
    <name evidence="2" type="ORF">QYE76_054620</name>
</gene>
<protein>
    <recommendedName>
        <fullName evidence="4">DUF4283 domain-containing protein</fullName>
    </recommendedName>
</protein>
<feature type="compositionally biased region" description="Pro residues" evidence="1">
    <location>
        <begin position="8"/>
        <end position="21"/>
    </location>
</feature>
<feature type="compositionally biased region" description="Basic and acidic residues" evidence="1">
    <location>
        <begin position="77"/>
        <end position="90"/>
    </location>
</feature>
<organism evidence="2 3">
    <name type="scientific">Lolium multiflorum</name>
    <name type="common">Italian ryegrass</name>
    <name type="synonym">Lolium perenne subsp. multiflorum</name>
    <dbReference type="NCBI Taxonomy" id="4521"/>
    <lineage>
        <taxon>Eukaryota</taxon>
        <taxon>Viridiplantae</taxon>
        <taxon>Streptophyta</taxon>
        <taxon>Embryophyta</taxon>
        <taxon>Tracheophyta</taxon>
        <taxon>Spermatophyta</taxon>
        <taxon>Magnoliopsida</taxon>
        <taxon>Liliopsida</taxon>
        <taxon>Poales</taxon>
        <taxon>Poaceae</taxon>
        <taxon>BOP clade</taxon>
        <taxon>Pooideae</taxon>
        <taxon>Poodae</taxon>
        <taxon>Poeae</taxon>
        <taxon>Poeae Chloroplast Group 2 (Poeae type)</taxon>
        <taxon>Loliodinae</taxon>
        <taxon>Loliinae</taxon>
        <taxon>Lolium</taxon>
    </lineage>
</organism>
<sequence length="395" mass="44914">MNTSPQPHLQPHPPPQDPPPLNLNSATPAQQPANPDCSIPHVHHPRVDYLNQAGELLAQITIQDRVEVNRDDPEKYEYESWEEAKQEQFRSDGNTGLQSISSAQRVISGDIPYSQQRRENQSTNEDEIDIAAIMQNLQLSIPREIEYAFAGVQDQKPEEQTPFKLLLKVACTSGTPRNIPLQPLNQAMSTVWGDNYWIIDQVKPAVYKAYFRDEEAMDYVFRKQPWTFEGENLLVEWVNPKEEDRPIEDYEFKYIYAKIRVYGVPQRYRGPHLMSYVIDRVGLPSEYHPPPENTMTYTKDYISAYAKLEVTKALKDKVVHPTATSLAEPSKVNQTTCADQHAEWVQNMIATPKTLDCLAGTNDDTEVGNVEDMERNMSPSSLQAAAPAFKAPLSQ</sequence>
<evidence type="ECO:0000313" key="3">
    <source>
        <dbReference type="Proteomes" id="UP001231189"/>
    </source>
</evidence>
<dbReference type="EMBL" id="JAUUTY010000003">
    <property type="protein sequence ID" value="KAK1666461.1"/>
    <property type="molecule type" value="Genomic_DNA"/>
</dbReference>
<feature type="region of interest" description="Disordered" evidence="1">
    <location>
        <begin position="1"/>
        <end position="43"/>
    </location>
</feature>
<reference evidence="2" key="1">
    <citation type="submission" date="2023-07" db="EMBL/GenBank/DDBJ databases">
        <title>A chromosome-level genome assembly of Lolium multiflorum.</title>
        <authorList>
            <person name="Chen Y."/>
            <person name="Copetti D."/>
            <person name="Kolliker R."/>
            <person name="Studer B."/>
        </authorList>
    </citation>
    <scope>NUCLEOTIDE SEQUENCE</scope>
    <source>
        <strain evidence="2">02402/16</strain>
        <tissue evidence="2">Leaf</tissue>
    </source>
</reference>
<evidence type="ECO:0008006" key="4">
    <source>
        <dbReference type="Google" id="ProtNLM"/>
    </source>
</evidence>
<feature type="region of interest" description="Disordered" evidence="1">
    <location>
        <begin position="77"/>
        <end position="96"/>
    </location>
</feature>
<name>A0AAD8WLI8_LOLMU</name>
<feature type="compositionally biased region" description="Polar residues" evidence="1">
    <location>
        <begin position="22"/>
        <end position="33"/>
    </location>
</feature>
<evidence type="ECO:0000313" key="2">
    <source>
        <dbReference type="EMBL" id="KAK1666461.1"/>
    </source>
</evidence>
<keyword evidence="3" id="KW-1185">Reference proteome</keyword>